<dbReference type="HOGENOM" id="CLU_071304_0_0_4"/>
<gene>
    <name evidence="4" type="ordered locus">THI_3645</name>
    <name evidence="5" type="ORF">THICB1_160067</name>
</gene>
<evidence type="ECO:0000313" key="7">
    <source>
        <dbReference type="Proteomes" id="UP000078599"/>
    </source>
</evidence>
<protein>
    <submittedName>
        <fullName evidence="4">ABC-type transport system, periplasmic component</fullName>
    </submittedName>
</protein>
<accession>D6CNU8</accession>
<dbReference type="Proteomes" id="UP000078599">
    <property type="component" value="Unassembled WGS sequence"/>
</dbReference>
<dbReference type="SUPFAM" id="SSF53850">
    <property type="entry name" value="Periplasmic binding protein-like II"/>
    <property type="match status" value="1"/>
</dbReference>
<keyword evidence="3" id="KW-0732">Signal</keyword>
<dbReference type="OrthoDB" id="8892982at2"/>
<keyword evidence="7" id="KW-1185">Reference proteome</keyword>
<dbReference type="EMBL" id="FP475956">
    <property type="protein sequence ID" value="CAZ90226.1"/>
    <property type="molecule type" value="Genomic_DNA"/>
</dbReference>
<organism evidence="4 6">
    <name type="scientific">Thiomonas arsenitoxydans (strain DSM 22701 / CIP 110005 / 3As)</name>
    <dbReference type="NCBI Taxonomy" id="426114"/>
    <lineage>
        <taxon>Bacteria</taxon>
        <taxon>Pseudomonadati</taxon>
        <taxon>Pseudomonadota</taxon>
        <taxon>Betaproteobacteria</taxon>
        <taxon>Burkholderiales</taxon>
        <taxon>Thiomonas</taxon>
    </lineage>
</organism>
<evidence type="ECO:0000256" key="2">
    <source>
        <dbReference type="ARBA" id="ARBA00010742"/>
    </source>
</evidence>
<dbReference type="KEGG" id="thi:THI_3645"/>
<comment type="subcellular location">
    <subcellularLocation>
        <location evidence="1">Periplasm</location>
    </subcellularLocation>
</comment>
<dbReference type="RefSeq" id="WP_013107466.1">
    <property type="nucleotide sequence ID" value="NC_014145.1"/>
</dbReference>
<proteinExistence type="inferred from homology"/>
<evidence type="ECO:0000313" key="6">
    <source>
        <dbReference type="Proteomes" id="UP000002372"/>
    </source>
</evidence>
<reference evidence="6" key="2">
    <citation type="journal article" date="2010" name="PLoS Genet.">
        <title>Structure, function, and evolution of the Thiomonas spp. genome.</title>
        <authorList>
            <person name="Arsene-Ploetze F."/>
            <person name="Koechler S."/>
            <person name="Marchal M."/>
            <person name="Coppee J.Y."/>
            <person name="Chandler M."/>
            <person name="Bonnefoy V."/>
            <person name="Brochier-Armanet C."/>
            <person name="Barakat M."/>
            <person name="Barbe V."/>
            <person name="Battaglia-Brunet F."/>
            <person name="Bruneel O."/>
            <person name="Bryan C.G."/>
            <person name="Cleiss-Arnold J."/>
            <person name="Cruveiller S."/>
            <person name="Erhardt M."/>
            <person name="Heinrich-Salmeron A."/>
            <person name="Hommais F."/>
            <person name="Joulian C."/>
            <person name="Krin E."/>
            <person name="Lieutaud A."/>
            <person name="Lievremont D."/>
            <person name="Michel C."/>
            <person name="Muller D."/>
            <person name="Ortet P."/>
            <person name="Proux C."/>
            <person name="Siguier P."/>
            <person name="Roche D."/>
            <person name="Rouy Z."/>
            <person name="Salvignol G."/>
            <person name="Slyemi D."/>
            <person name="Talla E."/>
            <person name="Weiss S."/>
            <person name="Weissenbach J."/>
            <person name="Medigue C."/>
            <person name="Bertin P.N."/>
        </authorList>
    </citation>
    <scope>NUCLEOTIDE SEQUENCE [LARGE SCALE GENOMIC DNA]</scope>
    <source>
        <strain evidence="6">DSM 22701 / CIP 110005 / 3As</strain>
    </source>
</reference>
<comment type="similarity">
    <text evidence="2">Belongs to the bacterial solute-binding protein SsuA/TauA family.</text>
</comment>
<dbReference type="PROSITE" id="PS51318">
    <property type="entry name" value="TAT"/>
    <property type="match status" value="1"/>
</dbReference>
<name>D6CNU8_THIA3</name>
<evidence type="ECO:0000313" key="5">
    <source>
        <dbReference type="EMBL" id="CQR31099.1"/>
    </source>
</evidence>
<dbReference type="Gene3D" id="3.40.190.10">
    <property type="entry name" value="Periplasmic binding protein-like II"/>
    <property type="match status" value="2"/>
</dbReference>
<dbReference type="PANTHER" id="PTHR30024">
    <property type="entry name" value="ALIPHATIC SULFONATES-BINDING PROTEIN-RELATED"/>
    <property type="match status" value="1"/>
</dbReference>
<evidence type="ECO:0000256" key="1">
    <source>
        <dbReference type="ARBA" id="ARBA00004418"/>
    </source>
</evidence>
<reference key="1">
    <citation type="submission" date="2009-07" db="EMBL/GenBank/DDBJ databases">
        <authorList>
            <person name="Genoscope - CEA"/>
        </authorList>
    </citation>
    <scope>NUCLEOTIDE SEQUENCE</scope>
    <source>
        <strain>3As</strain>
    </source>
</reference>
<reference evidence="5 7" key="4">
    <citation type="submission" date="2015-03" db="EMBL/GenBank/DDBJ databases">
        <authorList>
            <person name="Regsiter A."/>
            <person name="william w."/>
        </authorList>
    </citation>
    <scope>NUCLEOTIDE SEQUENCE [LARGE SCALE GENOMIC DNA]</scope>
    <source>
        <strain evidence="5 7">CB1</strain>
    </source>
</reference>
<dbReference type="Proteomes" id="UP000002372">
    <property type="component" value="Chromosome"/>
</dbReference>
<dbReference type="AlphaFoldDB" id="D6CNU8"/>
<reference evidence="4" key="3">
    <citation type="submission" date="2010-07" db="EMBL/GenBank/DDBJ databases">
        <authorList>
            <person name="Genoscope - CEA"/>
        </authorList>
    </citation>
    <scope>NUCLEOTIDE SEQUENCE</scope>
    <source>
        <strain evidence="4">3As</strain>
    </source>
</reference>
<dbReference type="Pfam" id="PF13379">
    <property type="entry name" value="NMT1_2"/>
    <property type="match status" value="1"/>
</dbReference>
<dbReference type="InterPro" id="IPR006311">
    <property type="entry name" value="TAT_signal"/>
</dbReference>
<dbReference type="PANTHER" id="PTHR30024:SF47">
    <property type="entry name" value="TAURINE-BINDING PERIPLASMIC PROTEIN"/>
    <property type="match status" value="1"/>
</dbReference>
<evidence type="ECO:0000256" key="3">
    <source>
        <dbReference type="ARBA" id="ARBA00022729"/>
    </source>
</evidence>
<dbReference type="eggNOG" id="COG0715">
    <property type="taxonomic scope" value="Bacteria"/>
</dbReference>
<dbReference type="GO" id="GO:0042597">
    <property type="term" value="C:periplasmic space"/>
    <property type="evidence" value="ECO:0007669"/>
    <property type="project" value="UniProtKB-SubCell"/>
</dbReference>
<dbReference type="EMBL" id="CTRI01000008">
    <property type="protein sequence ID" value="CQR31099.1"/>
    <property type="molecule type" value="Genomic_DNA"/>
</dbReference>
<evidence type="ECO:0000313" key="4">
    <source>
        <dbReference type="EMBL" id="CAZ90226.1"/>
    </source>
</evidence>
<sequence length="336" mass="35644">MNEKISRVSSLADASRRTALKAGLAAGLVSGFPALARAQDNTIRIGYWPIAAGIPLYAGVNHDVFKQAGLQVEAVKFASAQQVVEAMIAGRIHGSANGTASAALGLGDIAEPGLCKIIAANPSNAKLVLDEVLVAEKSDYKTIASLKGKRIGCGPGIQNVTLAKIIFEKNGYPEVKPIEMPVGQHVAALAAGQVDAVYTLEPTGTVGRLKGLTKILETGVISKYVLGNPMAPWYGGSASLTAAFLKAQPELAKRYITAYLSAIDLVLKEPAKVRPDLVGYTAIDAKLAEAVPLPGFTTYSQFTPSDIGYFQKFFDVFTERKIFTRKVDVASMLYRA</sequence>